<comment type="subcellular location">
    <subcellularLocation>
        <location evidence="1">Membrane</location>
        <topology evidence="1">Single-pass membrane protein</topology>
    </subcellularLocation>
</comment>
<proteinExistence type="predicted"/>
<dbReference type="Pfam" id="PF04357">
    <property type="entry name" value="TamB"/>
    <property type="match status" value="1"/>
</dbReference>
<reference evidence="6" key="1">
    <citation type="submission" date="2018-05" db="EMBL/GenBank/DDBJ databases">
        <authorList>
            <person name="Lanie J.A."/>
            <person name="Ng W.-L."/>
            <person name="Kazmierczak K.M."/>
            <person name="Andrzejewski T.M."/>
            <person name="Davidsen T.M."/>
            <person name="Wayne K.J."/>
            <person name="Tettelin H."/>
            <person name="Glass J.I."/>
            <person name="Rusch D."/>
            <person name="Podicherti R."/>
            <person name="Tsui H.-C.T."/>
            <person name="Winkler M.E."/>
        </authorList>
    </citation>
    <scope>NUCLEOTIDE SEQUENCE</scope>
</reference>
<keyword evidence="4" id="KW-0472">Membrane</keyword>
<protein>
    <recommendedName>
        <fullName evidence="5">Translocation and assembly module TamB C-terminal domain-containing protein</fullName>
    </recommendedName>
</protein>
<evidence type="ECO:0000259" key="5">
    <source>
        <dbReference type="Pfam" id="PF04357"/>
    </source>
</evidence>
<accession>A0A381QL76</accession>
<organism evidence="6">
    <name type="scientific">marine metagenome</name>
    <dbReference type="NCBI Taxonomy" id="408172"/>
    <lineage>
        <taxon>unclassified sequences</taxon>
        <taxon>metagenomes</taxon>
        <taxon>ecological metagenomes</taxon>
    </lineage>
</organism>
<name>A0A381QL76_9ZZZZ</name>
<sequence length="1263" mass="139770">MVKSSKKPLLGVFALLIAVGLILLQSNVWKNFIINRANETLSPHGWTIDIGNISGHLLGKTQFSNITLIHSELEPIYIQTLDMNIGIFKSLFGLPTLDLLFAESISFDLSNEILKFKSKAAIKNVGISMPLNIKSFYCSGDAEMISDKKEIKIKTIIAGELVGGTSPEIFFNLLRVDLLHTPFQEMNFKGLELSYSDSKFQLKNLIGTFLGLPLTGSVSIDNNKSLIEGKVQVDDFTIPEELFSKLPLKAKFSNFSGIFDFHSDLHTYSGELSLTNNLGLNMVGEFNLEQFNNKSWALKNLLLQGENSQLLISGLLSQSGRLNSYLNLENLDLSRWLDNEISTNLTGLAILDGGLTSNGSLEQIDLTLEVLETKYFEGGETSFHGQVSYKDSIIATASPAMLLIGNSQLTLDGSLDFATENLDIIADLENADIQLVNQFWPGNFNSGKATGRMQISGPYTTPSATAELLCNNIVYGNFFLESIEFNSKMDVANDANIGNVGLKVGKGTWKDNSFQSGTVDAIIDNRKVVIENCHFKSGNDFFQFSGEYDGLNSYMVDRIQIAFEKNYLVNSRPVSFSLTDSLIQVDPFEFHINDGILEGIVTGGSNPEGHIKMSNFDASVFSHFISDERLNISGIVFGEILGRTKNNGFELDVDLSLKKGMYMREPFDEMAVSFLYKDGMLHMDDISMTRGQSMGLQANGIIPVMKDKNKNVPVSLKSTFTNLPLSFVNNFVPDYYKIGGLATGSLHLDQKSRKGKKTQFSYDIHISDAVFDIIYLGQVKGSGTYDGNHLHVDTLNSIRGNEIITANGSVPYDFNIGSKNFGSFFPEGILDFKTKGNLHSLYFLSPYISDLDSVRGDIEIELSMEGPAESIQRNGKISIRRGTVSTLLIDDAITHIRGEADMINNQLVFKDFKARAYHSGADFEKPKVNNISVSGSMDFNHFFSPGYDLKVKAREASFKTLPLDIVGMGNIDIAISGKDTVSIEGMVEALDTKVFYEFLTTDVGESLPLELGTVMVYNLTIPIRGQALFQNTQVDAKVGGELNLNQTGNQDMNFGGEIFVEDGNVFSYKDNFEGLQGYITFDNKGFNPIMNLVAHTDIDDERINLRIIGGMDDLDIILESASGFSESDILELLTWGKRFEDQELSSTGFGNQTVSILGSLLENQLEKNLKGMPGMMAMNLVDDIDISGTASLINPDANEDFEVTAKRKIGDKTYLNLSYIRSFSLTNNAQIGVEYKLNRHFSVVGNIDDMGNLNVKYRYRYAY</sequence>
<feature type="domain" description="Translocation and assembly module TamB C-terminal" evidence="5">
    <location>
        <begin position="933"/>
        <end position="1261"/>
    </location>
</feature>
<dbReference type="AlphaFoldDB" id="A0A381QL76"/>
<evidence type="ECO:0000256" key="3">
    <source>
        <dbReference type="ARBA" id="ARBA00022989"/>
    </source>
</evidence>
<gene>
    <name evidence="6" type="ORF">METZ01_LOCUS31187</name>
</gene>
<evidence type="ECO:0000256" key="1">
    <source>
        <dbReference type="ARBA" id="ARBA00004167"/>
    </source>
</evidence>
<dbReference type="GO" id="GO:0005886">
    <property type="term" value="C:plasma membrane"/>
    <property type="evidence" value="ECO:0007669"/>
    <property type="project" value="InterPro"/>
</dbReference>
<evidence type="ECO:0000256" key="2">
    <source>
        <dbReference type="ARBA" id="ARBA00022692"/>
    </source>
</evidence>
<keyword evidence="2" id="KW-0812">Transmembrane</keyword>
<dbReference type="PANTHER" id="PTHR36985">
    <property type="entry name" value="TRANSLOCATION AND ASSEMBLY MODULE SUBUNIT TAMB"/>
    <property type="match status" value="1"/>
</dbReference>
<evidence type="ECO:0000256" key="4">
    <source>
        <dbReference type="ARBA" id="ARBA00023136"/>
    </source>
</evidence>
<dbReference type="GO" id="GO:0009306">
    <property type="term" value="P:protein secretion"/>
    <property type="evidence" value="ECO:0007669"/>
    <property type="project" value="InterPro"/>
</dbReference>
<dbReference type="InterPro" id="IPR007452">
    <property type="entry name" value="TamB_C"/>
</dbReference>
<evidence type="ECO:0000313" key="6">
    <source>
        <dbReference type="EMBL" id="SUZ78333.1"/>
    </source>
</evidence>
<keyword evidence="3" id="KW-1133">Transmembrane helix</keyword>
<dbReference type="EMBL" id="UINC01001349">
    <property type="protein sequence ID" value="SUZ78333.1"/>
    <property type="molecule type" value="Genomic_DNA"/>
</dbReference>
<dbReference type="PANTHER" id="PTHR36985:SF1">
    <property type="entry name" value="TRANSLOCATION AND ASSEMBLY MODULE SUBUNIT TAMB"/>
    <property type="match status" value="1"/>
</dbReference>